<evidence type="ECO:0000259" key="2">
    <source>
        <dbReference type="SMART" id="SM00507"/>
    </source>
</evidence>
<dbReference type="Gene3D" id="1.10.30.50">
    <property type="match status" value="1"/>
</dbReference>
<proteinExistence type="predicted"/>
<comment type="caution">
    <text evidence="3">The sequence shown here is derived from an EMBL/GenBank/DDBJ whole genome shotgun (WGS) entry which is preliminary data.</text>
</comment>
<name>A0ABW1NCD2_9ACTN</name>
<keyword evidence="1" id="KW-0812">Transmembrane</keyword>
<dbReference type="SMART" id="SM00507">
    <property type="entry name" value="HNHc"/>
    <property type="match status" value="1"/>
</dbReference>
<feature type="transmembrane region" description="Helical" evidence="1">
    <location>
        <begin position="127"/>
        <end position="143"/>
    </location>
</feature>
<dbReference type="EMBL" id="JBHSRF010000006">
    <property type="protein sequence ID" value="MFC6080736.1"/>
    <property type="molecule type" value="Genomic_DNA"/>
</dbReference>
<protein>
    <submittedName>
        <fullName evidence="3">HNH endonuclease</fullName>
    </submittedName>
</protein>
<keyword evidence="3" id="KW-0540">Nuclease</keyword>
<keyword evidence="3" id="KW-0255">Endonuclease</keyword>
<organism evidence="3 4">
    <name type="scientific">Sphaerisporangium aureirubrum</name>
    <dbReference type="NCBI Taxonomy" id="1544736"/>
    <lineage>
        <taxon>Bacteria</taxon>
        <taxon>Bacillati</taxon>
        <taxon>Actinomycetota</taxon>
        <taxon>Actinomycetes</taxon>
        <taxon>Streptosporangiales</taxon>
        <taxon>Streptosporangiaceae</taxon>
        <taxon>Sphaerisporangium</taxon>
    </lineage>
</organism>
<dbReference type="PANTHER" id="PTHR33877:SF1">
    <property type="entry name" value="TYPE IV METHYL-DIRECTED RESTRICTION ENZYME ECOKMCRA"/>
    <property type="match status" value="1"/>
</dbReference>
<gene>
    <name evidence="3" type="ORF">ACFP1K_06165</name>
</gene>
<keyword evidence="3" id="KW-0378">Hydrolase</keyword>
<evidence type="ECO:0000313" key="3">
    <source>
        <dbReference type="EMBL" id="MFC6080736.1"/>
    </source>
</evidence>
<evidence type="ECO:0000256" key="1">
    <source>
        <dbReference type="SAM" id="Phobius"/>
    </source>
</evidence>
<dbReference type="InterPro" id="IPR003615">
    <property type="entry name" value="HNH_nuc"/>
</dbReference>
<sequence>MSVRPNSDKRQRYRRQLAARDGAACFYCGHRFRDLSTATIDHLVPVYYGGTWARANLVLACFACNQAKGHRLPTEFLCSRGYRPGLRPRRAAVVSAYVRRVLTRTRPYGVRADVRTNRSRRYGPIRAALRVVPVLLALGWMVTHG</sequence>
<reference evidence="4" key="1">
    <citation type="journal article" date="2019" name="Int. J. Syst. Evol. Microbiol.">
        <title>The Global Catalogue of Microorganisms (GCM) 10K type strain sequencing project: providing services to taxonomists for standard genome sequencing and annotation.</title>
        <authorList>
            <consortium name="The Broad Institute Genomics Platform"/>
            <consortium name="The Broad Institute Genome Sequencing Center for Infectious Disease"/>
            <person name="Wu L."/>
            <person name="Ma J."/>
        </authorList>
    </citation>
    <scope>NUCLEOTIDE SEQUENCE [LARGE SCALE GENOMIC DNA]</scope>
    <source>
        <strain evidence="4">JCM 30346</strain>
    </source>
</reference>
<keyword evidence="4" id="KW-1185">Reference proteome</keyword>
<dbReference type="InterPro" id="IPR029471">
    <property type="entry name" value="HNH_5"/>
</dbReference>
<dbReference type="GO" id="GO:0004519">
    <property type="term" value="F:endonuclease activity"/>
    <property type="evidence" value="ECO:0007669"/>
    <property type="project" value="UniProtKB-KW"/>
</dbReference>
<dbReference type="Pfam" id="PF14279">
    <property type="entry name" value="HNH_5"/>
    <property type="match status" value="1"/>
</dbReference>
<dbReference type="CDD" id="cd00085">
    <property type="entry name" value="HNHc"/>
    <property type="match status" value="1"/>
</dbReference>
<dbReference type="Proteomes" id="UP001596137">
    <property type="component" value="Unassembled WGS sequence"/>
</dbReference>
<dbReference type="RefSeq" id="WP_380747827.1">
    <property type="nucleotide sequence ID" value="NZ_JBHSRF010000006.1"/>
</dbReference>
<accession>A0ABW1NCD2</accession>
<evidence type="ECO:0000313" key="4">
    <source>
        <dbReference type="Proteomes" id="UP001596137"/>
    </source>
</evidence>
<dbReference type="InterPro" id="IPR052892">
    <property type="entry name" value="NA-targeting_endonuclease"/>
</dbReference>
<keyword evidence="1" id="KW-1133">Transmembrane helix</keyword>
<feature type="domain" description="HNH nuclease" evidence="2">
    <location>
        <begin position="12"/>
        <end position="66"/>
    </location>
</feature>
<dbReference type="PANTHER" id="PTHR33877">
    <property type="entry name" value="SLL1193 PROTEIN"/>
    <property type="match status" value="1"/>
</dbReference>
<keyword evidence="1" id="KW-0472">Membrane</keyword>